<feature type="domain" description="RNA polymerase sigma-70" evidence="9">
    <location>
        <begin position="289"/>
        <end position="315"/>
    </location>
</feature>
<dbReference type="KEGG" id="ccoe:CETAM_07670"/>
<feature type="domain" description="RNA polymerase sigma-70" evidence="8">
    <location>
        <begin position="120"/>
        <end position="133"/>
    </location>
</feature>
<dbReference type="SUPFAM" id="SSF88659">
    <property type="entry name" value="Sigma3 and sigma4 domains of RNA polymerase sigma factors"/>
    <property type="match status" value="2"/>
</dbReference>
<dbReference type="InterPro" id="IPR013324">
    <property type="entry name" value="RNA_pol_sigma_r3/r4-like"/>
</dbReference>
<dbReference type="SUPFAM" id="SSF88946">
    <property type="entry name" value="Sigma2 domain of RNA polymerase sigma factors"/>
    <property type="match status" value="1"/>
</dbReference>
<dbReference type="InterPro" id="IPR000943">
    <property type="entry name" value="RNA_pol_sigma70"/>
</dbReference>
<dbReference type="NCBIfam" id="TIGR02937">
    <property type="entry name" value="sigma70-ECF"/>
    <property type="match status" value="1"/>
</dbReference>
<dbReference type="PRINTS" id="PR00046">
    <property type="entry name" value="SIGMA70FCT"/>
</dbReference>
<evidence type="ECO:0000256" key="6">
    <source>
        <dbReference type="RuleBase" id="RU362124"/>
    </source>
</evidence>
<feature type="region of interest" description="Disordered" evidence="7">
    <location>
        <begin position="1"/>
        <end position="28"/>
    </location>
</feature>
<dbReference type="Pfam" id="PF04545">
    <property type="entry name" value="Sigma70_r4"/>
    <property type="match status" value="1"/>
</dbReference>
<dbReference type="Gene3D" id="1.10.10.10">
    <property type="entry name" value="Winged helix-like DNA-binding domain superfamily/Winged helix DNA-binding domain"/>
    <property type="match status" value="2"/>
</dbReference>
<name>A0A6B8WDF7_9CORY</name>
<dbReference type="Pfam" id="PF04539">
    <property type="entry name" value="Sigma70_r3"/>
    <property type="match status" value="1"/>
</dbReference>
<dbReference type="InterPro" id="IPR050239">
    <property type="entry name" value="Sigma-70_RNA_pol_init_factors"/>
</dbReference>
<dbReference type="PANTHER" id="PTHR30603:SF60">
    <property type="entry name" value="RNA POLYMERASE SIGMA FACTOR RPOD"/>
    <property type="match status" value="1"/>
</dbReference>
<evidence type="ECO:0000256" key="7">
    <source>
        <dbReference type="SAM" id="MobiDB-lite"/>
    </source>
</evidence>
<evidence type="ECO:0000313" key="10">
    <source>
        <dbReference type="EMBL" id="QGU04788.1"/>
    </source>
</evidence>
<dbReference type="InterPro" id="IPR009042">
    <property type="entry name" value="RNA_pol_sigma70_r1_2"/>
</dbReference>
<dbReference type="Proteomes" id="UP000425178">
    <property type="component" value="Chromosome"/>
</dbReference>
<keyword evidence="4 6" id="KW-0238">DNA-binding</keyword>
<dbReference type="Pfam" id="PF00140">
    <property type="entry name" value="Sigma70_r1_2"/>
    <property type="match status" value="1"/>
</dbReference>
<organism evidence="10 11">
    <name type="scientific">Corynebacterium comes</name>
    <dbReference type="NCBI Taxonomy" id="2675218"/>
    <lineage>
        <taxon>Bacteria</taxon>
        <taxon>Bacillati</taxon>
        <taxon>Actinomycetota</taxon>
        <taxon>Actinomycetes</taxon>
        <taxon>Mycobacteriales</taxon>
        <taxon>Corynebacteriaceae</taxon>
        <taxon>Corynebacterium</taxon>
    </lineage>
</organism>
<dbReference type="InterPro" id="IPR007627">
    <property type="entry name" value="RNA_pol_sigma70_r2"/>
</dbReference>
<dbReference type="PANTHER" id="PTHR30603">
    <property type="entry name" value="RNA POLYMERASE SIGMA FACTOR RPO"/>
    <property type="match status" value="1"/>
</dbReference>
<protein>
    <recommendedName>
        <fullName evidence="6">RNA polymerase sigma factor</fullName>
    </recommendedName>
</protein>
<dbReference type="GO" id="GO:0003677">
    <property type="term" value="F:DNA binding"/>
    <property type="evidence" value="ECO:0007669"/>
    <property type="project" value="UniProtKB-KW"/>
</dbReference>
<sequence length="329" mass="37296">MTTPSLQDSDVETTDRGSRRGQTNDNPSADLVRVYLNGIGRTALLSAEEEVDLAQRIEVGLYAAHLLEQSEKPLTRAMKRDLKVLAKDGNKARAHLLEANLRLVVSLAKRYTGRGMPLLDLIQEGNLGLIRAMEKFDYAKGFKFSTYATWWIRQAITRGMADQSRTIRLPVHLVEQVNKLSRIKRELYQHLGREATNDELAEESGIEESRIEMLLRQSRDPVSLDMPVGADEEAPLGDFIEDAEATDAESAVVASMRHSDIRAVLGTLEDREQDVIRLRYGLDDGVPRTLDQIGRRFGLSRERVRQIEREVMSKLRDGQRAERLREYAI</sequence>
<dbReference type="GO" id="GO:0016987">
    <property type="term" value="F:sigma factor activity"/>
    <property type="evidence" value="ECO:0007669"/>
    <property type="project" value="UniProtKB-KW"/>
</dbReference>
<proteinExistence type="inferred from homology"/>
<dbReference type="PROSITE" id="PS00716">
    <property type="entry name" value="SIGMA70_2"/>
    <property type="match status" value="1"/>
</dbReference>
<evidence type="ECO:0000259" key="9">
    <source>
        <dbReference type="PROSITE" id="PS00716"/>
    </source>
</evidence>
<keyword evidence="11" id="KW-1185">Reference proteome</keyword>
<dbReference type="FunFam" id="1.10.601.10:FF:000001">
    <property type="entry name" value="RNA polymerase sigma factor SigA"/>
    <property type="match status" value="1"/>
</dbReference>
<accession>A0A6B8WDF7</accession>
<evidence type="ECO:0000256" key="2">
    <source>
        <dbReference type="ARBA" id="ARBA00023015"/>
    </source>
</evidence>
<evidence type="ECO:0000256" key="4">
    <source>
        <dbReference type="ARBA" id="ARBA00023125"/>
    </source>
</evidence>
<dbReference type="Pfam" id="PF04542">
    <property type="entry name" value="Sigma70_r2"/>
    <property type="match status" value="1"/>
</dbReference>
<dbReference type="GO" id="GO:0006352">
    <property type="term" value="P:DNA-templated transcription initiation"/>
    <property type="evidence" value="ECO:0007669"/>
    <property type="project" value="InterPro"/>
</dbReference>
<gene>
    <name evidence="10" type="primary">sigB</name>
    <name evidence="10" type="ORF">CETAM_07670</name>
</gene>
<evidence type="ECO:0000256" key="5">
    <source>
        <dbReference type="ARBA" id="ARBA00023163"/>
    </source>
</evidence>
<comment type="function">
    <text evidence="6">Sigma factors are initiation factors that promote the attachment of RNA polymerase to specific initiation sites and are then released.</text>
</comment>
<dbReference type="CDD" id="cd06171">
    <property type="entry name" value="Sigma70_r4"/>
    <property type="match status" value="1"/>
</dbReference>
<evidence type="ECO:0000259" key="8">
    <source>
        <dbReference type="PROSITE" id="PS00715"/>
    </source>
</evidence>
<dbReference type="InterPro" id="IPR007630">
    <property type="entry name" value="RNA_pol_sigma70_r4"/>
</dbReference>
<reference evidence="10 11" key="1">
    <citation type="journal article" date="2021" name="Int. J. Syst. Evol. Microbiol.">
        <title>Classification of three corynebacterial strains isolated from a small paddock in North Rhine-Westphalia: proposal of &lt;i&gt;Corynebacterium kalinowskii&lt;/i&gt; sp. nov., &lt;i&gt;Corynebacterium comes&lt;/i&gt; sp. nov. and &lt;i&gt;Corynebacterium occultum&lt;/i&gt; sp. nov.</title>
        <authorList>
            <person name="Schaffert L."/>
            <person name="Ruwe M."/>
            <person name="Milse J."/>
            <person name="Hanuschka K."/>
            <person name="Ortseifen V."/>
            <person name="Droste J."/>
            <person name="Brandt D."/>
            <person name="Schl L."/>
            <person name="Kutter Y."/>
            <person name="Vinke S."/>
            <person name="Vieh P."/>
            <person name="Jacob L."/>
            <person name="L N.C."/>
            <person name="Schulte-Berndt E."/>
            <person name="Hain C."/>
            <person name="Linder M."/>
            <person name="Schmidt P."/>
            <person name="Wollenschl L."/>
            <person name="Luttermann T."/>
            <person name="Thieme E."/>
            <person name="Hassa J."/>
            <person name="Haak M."/>
            <person name="Wittchen M."/>
            <person name="Mentz A."/>
            <person name="Persicke M."/>
            <person name="Busche T."/>
            <person name="R C."/>
        </authorList>
    </citation>
    <scope>NUCLEOTIDE SEQUENCE [LARGE SCALE GENOMIC DNA]</scope>
    <source>
        <strain evidence="10 11">2019</strain>
    </source>
</reference>
<comment type="similarity">
    <text evidence="1 6">Belongs to the sigma-70 factor family.</text>
</comment>
<keyword evidence="2 6" id="KW-0805">Transcription regulation</keyword>
<dbReference type="NCBIfam" id="NF005920">
    <property type="entry name" value="PRK07921.1"/>
    <property type="match status" value="1"/>
</dbReference>
<evidence type="ECO:0000313" key="11">
    <source>
        <dbReference type="Proteomes" id="UP000425178"/>
    </source>
</evidence>
<dbReference type="RefSeq" id="WP_156228306.1">
    <property type="nucleotide sequence ID" value="NZ_CP046453.1"/>
</dbReference>
<dbReference type="InterPro" id="IPR007624">
    <property type="entry name" value="RNA_pol_sigma70_r3"/>
</dbReference>
<dbReference type="InterPro" id="IPR036388">
    <property type="entry name" value="WH-like_DNA-bd_sf"/>
</dbReference>
<evidence type="ECO:0000256" key="1">
    <source>
        <dbReference type="ARBA" id="ARBA00007788"/>
    </source>
</evidence>
<keyword evidence="3 6" id="KW-0731">Sigma factor</keyword>
<dbReference type="EMBL" id="CP046453">
    <property type="protein sequence ID" value="QGU04788.1"/>
    <property type="molecule type" value="Genomic_DNA"/>
</dbReference>
<evidence type="ECO:0000256" key="3">
    <source>
        <dbReference type="ARBA" id="ARBA00023082"/>
    </source>
</evidence>
<dbReference type="InterPro" id="IPR014284">
    <property type="entry name" value="RNA_pol_sigma-70_dom"/>
</dbReference>
<dbReference type="Gene3D" id="1.10.601.10">
    <property type="entry name" value="RNA Polymerase Primary Sigma Factor"/>
    <property type="match status" value="2"/>
</dbReference>
<dbReference type="AlphaFoldDB" id="A0A6B8WDF7"/>
<dbReference type="PROSITE" id="PS00715">
    <property type="entry name" value="SIGMA70_1"/>
    <property type="match status" value="1"/>
</dbReference>
<dbReference type="InterPro" id="IPR013325">
    <property type="entry name" value="RNA_pol_sigma_r2"/>
</dbReference>
<keyword evidence="5 6" id="KW-0804">Transcription</keyword>